<dbReference type="STRING" id="1163406.A0A0L0N7N4"/>
<protein>
    <submittedName>
        <fullName evidence="1">Uncharacterized protein</fullName>
    </submittedName>
</protein>
<dbReference type="EMBL" id="LFRF01000015">
    <property type="protein sequence ID" value="KND90042.1"/>
    <property type="molecule type" value="Genomic_DNA"/>
</dbReference>
<dbReference type="OrthoDB" id="432970at2759"/>
<name>A0A0L0N7N4_TOLOC</name>
<dbReference type="AlphaFoldDB" id="A0A0L0N7N4"/>
<gene>
    <name evidence="1" type="ORF">TOPH_05350</name>
</gene>
<evidence type="ECO:0000313" key="1">
    <source>
        <dbReference type="EMBL" id="KND90042.1"/>
    </source>
</evidence>
<comment type="caution">
    <text evidence="1">The sequence shown here is derived from an EMBL/GenBank/DDBJ whole genome shotgun (WGS) entry which is preliminary data.</text>
</comment>
<accession>A0A0L0N7N4</accession>
<reference evidence="1 2" key="1">
    <citation type="journal article" date="2015" name="BMC Genomics">
        <title>The genome of the truffle-parasite Tolypocladium ophioglossoides and the evolution of antifungal peptaibiotics.</title>
        <authorList>
            <person name="Quandt C.A."/>
            <person name="Bushley K.E."/>
            <person name="Spatafora J.W."/>
        </authorList>
    </citation>
    <scope>NUCLEOTIDE SEQUENCE [LARGE SCALE GENOMIC DNA]</scope>
    <source>
        <strain evidence="1 2">CBS 100239</strain>
    </source>
</reference>
<keyword evidence="2" id="KW-1185">Reference proteome</keyword>
<organism evidence="1 2">
    <name type="scientific">Tolypocladium ophioglossoides (strain CBS 100239)</name>
    <name type="common">Snaketongue truffleclub</name>
    <name type="synonym">Elaphocordyceps ophioglossoides</name>
    <dbReference type="NCBI Taxonomy" id="1163406"/>
    <lineage>
        <taxon>Eukaryota</taxon>
        <taxon>Fungi</taxon>
        <taxon>Dikarya</taxon>
        <taxon>Ascomycota</taxon>
        <taxon>Pezizomycotina</taxon>
        <taxon>Sordariomycetes</taxon>
        <taxon>Hypocreomycetidae</taxon>
        <taxon>Hypocreales</taxon>
        <taxon>Ophiocordycipitaceae</taxon>
        <taxon>Tolypocladium</taxon>
    </lineage>
</organism>
<sequence>MSTPEQIKDEDHRHKATVPVMLSPKTGLDDPVTFAFTRLTYNTWFEGRRWTDVFKLLIDSYRLRLATQRDLDGKPRRVPDEERREVANGLRRFLHLAEEVPGLLPQEWNWVHATRCKLLAGCDEDITNWYSLEYLPNEDEITEWYEDDFFSVQLQIFAKLVYGTDVAGQDAEILWGIMLVGEKMARGKDDEIPTVQTPRRVLWRGG</sequence>
<dbReference type="Proteomes" id="UP000036947">
    <property type="component" value="Unassembled WGS sequence"/>
</dbReference>
<evidence type="ECO:0000313" key="2">
    <source>
        <dbReference type="Proteomes" id="UP000036947"/>
    </source>
</evidence>
<proteinExistence type="predicted"/>